<protein>
    <submittedName>
        <fullName evidence="1">Uncharacterized protein</fullName>
    </submittedName>
</protein>
<name>A0A3P7CTQ6_SCHSO</name>
<dbReference type="AlphaFoldDB" id="A0A3P7CTQ6"/>
<gene>
    <name evidence="1" type="ORF">SSLN_LOCUS14425</name>
</gene>
<reference evidence="1 2" key="1">
    <citation type="submission" date="2018-11" db="EMBL/GenBank/DDBJ databases">
        <authorList>
            <consortium name="Pathogen Informatics"/>
        </authorList>
    </citation>
    <scope>NUCLEOTIDE SEQUENCE [LARGE SCALE GENOMIC DNA]</scope>
    <source>
        <strain evidence="1 2">NST_G2</strain>
    </source>
</reference>
<accession>A0A3P7CTQ6</accession>
<sequence>MPNLTRYLRARAQVIFFRRATLMCFHTRRGAAVEVVAPQHAPGQKKPVESVKEFIEQVVKELVEVERHLEEGWKKLAEMAEKQGDRATVTYAEKHLANKANKVVPQAIHIYNTFHEVECAFTYDATAMKEEAEEQEKLAERFMKNSNGSTRQLSHAGGVEAKRVTKLLLSRTI</sequence>
<dbReference type="Gene3D" id="1.20.1260.10">
    <property type="match status" value="1"/>
</dbReference>
<dbReference type="Proteomes" id="UP000275846">
    <property type="component" value="Unassembled WGS sequence"/>
</dbReference>
<organism evidence="1 2">
    <name type="scientific">Schistocephalus solidus</name>
    <name type="common">Tapeworm</name>
    <dbReference type="NCBI Taxonomy" id="70667"/>
    <lineage>
        <taxon>Eukaryota</taxon>
        <taxon>Metazoa</taxon>
        <taxon>Spiralia</taxon>
        <taxon>Lophotrochozoa</taxon>
        <taxon>Platyhelminthes</taxon>
        <taxon>Cestoda</taxon>
        <taxon>Eucestoda</taxon>
        <taxon>Diphyllobothriidea</taxon>
        <taxon>Diphyllobothriidae</taxon>
        <taxon>Schistocephalus</taxon>
    </lineage>
</organism>
<dbReference type="EMBL" id="UYSU01038959">
    <property type="protein sequence ID" value="VDM00811.1"/>
    <property type="molecule type" value="Genomic_DNA"/>
</dbReference>
<keyword evidence="2" id="KW-1185">Reference proteome</keyword>
<evidence type="ECO:0000313" key="2">
    <source>
        <dbReference type="Proteomes" id="UP000275846"/>
    </source>
</evidence>
<dbReference type="InterPro" id="IPR012347">
    <property type="entry name" value="Ferritin-like"/>
</dbReference>
<proteinExistence type="predicted"/>
<evidence type="ECO:0000313" key="1">
    <source>
        <dbReference type="EMBL" id="VDM00811.1"/>
    </source>
</evidence>